<comment type="caution">
    <text evidence="9">The sequence shown here is derived from an EMBL/GenBank/DDBJ whole genome shotgun (WGS) entry which is preliminary data.</text>
</comment>
<feature type="transmembrane region" description="Helical" evidence="7">
    <location>
        <begin position="263"/>
        <end position="284"/>
    </location>
</feature>
<feature type="domain" description="ABC transmembrane type-1" evidence="8">
    <location>
        <begin position="101"/>
        <end position="281"/>
    </location>
</feature>
<dbReference type="InterPro" id="IPR000515">
    <property type="entry name" value="MetI-like"/>
</dbReference>
<dbReference type="Gene3D" id="1.10.3720.10">
    <property type="entry name" value="MetI-like"/>
    <property type="match status" value="1"/>
</dbReference>
<feature type="transmembrane region" description="Helical" evidence="7">
    <location>
        <begin position="167"/>
        <end position="186"/>
    </location>
</feature>
<dbReference type="EMBL" id="JACKVK010000013">
    <property type="protein sequence ID" value="MCV7424039.1"/>
    <property type="molecule type" value="Genomic_DNA"/>
</dbReference>
<keyword evidence="4 7" id="KW-0812">Transmembrane</keyword>
<gene>
    <name evidence="9" type="ORF">H7K45_26135</name>
</gene>
<dbReference type="Proteomes" id="UP001141629">
    <property type="component" value="Unassembled WGS sequence"/>
</dbReference>
<dbReference type="InterPro" id="IPR035906">
    <property type="entry name" value="MetI-like_sf"/>
</dbReference>
<dbReference type="GO" id="GO:0042918">
    <property type="term" value="P:alkanesulfonate transmembrane transport"/>
    <property type="evidence" value="ECO:0007669"/>
    <property type="project" value="UniProtKB-ARBA"/>
</dbReference>
<sequence>MTDLGLAARPNVGTASAAEGTPLAGRDVFLPPDDRPLGAPARLWQRLHWPLGVYTTPVVILVVWEILGVTGVIPPLYAPAPTDIAATVVQLWRDGVLGPDLLISLQRAGIGLALGLTVGIVTGVLGGFLRRGEYLFNGLAQILNTIPLLAVLPLMIVWFGIDELTKVLLIAFGAGVPMYLNLFAAIRGVDQRLIEMARTTGAGRARIIGRVLLPGALPGFLVGLRFSLAYSVLGLVAAETVNANQGLGFLVTQAQTYLQTNQVFVGLVIYSVLGLLADQIVRILERVLLRWRPSFEAS</sequence>
<keyword evidence="5 7" id="KW-1133">Transmembrane helix</keyword>
<keyword evidence="2 7" id="KW-0813">Transport</keyword>
<proteinExistence type="inferred from homology"/>
<evidence type="ECO:0000313" key="10">
    <source>
        <dbReference type="Proteomes" id="UP001141629"/>
    </source>
</evidence>
<feature type="transmembrane region" description="Helical" evidence="7">
    <location>
        <begin position="141"/>
        <end position="161"/>
    </location>
</feature>
<organism evidence="9 10">
    <name type="scientific">Mycobacterium yunnanensis</name>
    <dbReference type="NCBI Taxonomy" id="368477"/>
    <lineage>
        <taxon>Bacteria</taxon>
        <taxon>Bacillati</taxon>
        <taxon>Actinomycetota</taxon>
        <taxon>Actinomycetes</taxon>
        <taxon>Mycobacteriales</taxon>
        <taxon>Mycobacteriaceae</taxon>
        <taxon>Mycobacterium</taxon>
    </lineage>
</organism>
<protein>
    <submittedName>
        <fullName evidence="9">ABC transporter permease</fullName>
    </submittedName>
</protein>
<dbReference type="FunFam" id="1.10.3720.10:FF:000003">
    <property type="entry name" value="Aliphatic sulfonate ABC transporter permease"/>
    <property type="match status" value="1"/>
</dbReference>
<comment type="similarity">
    <text evidence="7">Belongs to the binding-protein-dependent transport system permease family.</text>
</comment>
<comment type="subcellular location">
    <subcellularLocation>
        <location evidence="1 7">Cell membrane</location>
        <topology evidence="1 7">Multi-pass membrane protein</topology>
    </subcellularLocation>
</comment>
<reference evidence="9" key="1">
    <citation type="submission" date="2020-07" db="EMBL/GenBank/DDBJ databases">
        <authorList>
            <person name="Pettersson B.M.F."/>
            <person name="Behra P.R.K."/>
            <person name="Ramesh M."/>
            <person name="Das S."/>
            <person name="Dasgupta S."/>
            <person name="Kirsebom L.A."/>
        </authorList>
    </citation>
    <scope>NUCLEOTIDE SEQUENCE</scope>
    <source>
        <strain evidence="9">DSM 44838</strain>
    </source>
</reference>
<feature type="transmembrane region" description="Helical" evidence="7">
    <location>
        <begin position="51"/>
        <end position="73"/>
    </location>
</feature>
<evidence type="ECO:0000256" key="1">
    <source>
        <dbReference type="ARBA" id="ARBA00004651"/>
    </source>
</evidence>
<dbReference type="PROSITE" id="PS50928">
    <property type="entry name" value="ABC_TM1"/>
    <property type="match status" value="1"/>
</dbReference>
<evidence type="ECO:0000256" key="4">
    <source>
        <dbReference type="ARBA" id="ARBA00022692"/>
    </source>
</evidence>
<feature type="transmembrane region" description="Helical" evidence="7">
    <location>
        <begin position="108"/>
        <end position="129"/>
    </location>
</feature>
<evidence type="ECO:0000256" key="7">
    <source>
        <dbReference type="RuleBase" id="RU363032"/>
    </source>
</evidence>
<dbReference type="AlphaFoldDB" id="A0A9X3BVS1"/>
<dbReference type="GO" id="GO:0005886">
    <property type="term" value="C:plasma membrane"/>
    <property type="evidence" value="ECO:0007669"/>
    <property type="project" value="UniProtKB-SubCell"/>
</dbReference>
<keyword evidence="10" id="KW-1185">Reference proteome</keyword>
<dbReference type="RefSeq" id="WP_263999017.1">
    <property type="nucleotide sequence ID" value="NZ_JACKVK010000013.1"/>
</dbReference>
<accession>A0A9X3BVS1</accession>
<keyword evidence="6 7" id="KW-0472">Membrane</keyword>
<evidence type="ECO:0000256" key="6">
    <source>
        <dbReference type="ARBA" id="ARBA00023136"/>
    </source>
</evidence>
<dbReference type="SUPFAM" id="SSF161098">
    <property type="entry name" value="MetI-like"/>
    <property type="match status" value="1"/>
</dbReference>
<feature type="transmembrane region" description="Helical" evidence="7">
    <location>
        <begin position="207"/>
        <end position="226"/>
    </location>
</feature>
<evidence type="ECO:0000313" key="9">
    <source>
        <dbReference type="EMBL" id="MCV7424039.1"/>
    </source>
</evidence>
<reference evidence="9" key="2">
    <citation type="journal article" date="2022" name="BMC Genomics">
        <title>Comparative genome analysis of mycobacteria focusing on tRNA and non-coding RNA.</title>
        <authorList>
            <person name="Behra P.R.K."/>
            <person name="Pettersson B.M.F."/>
            <person name="Ramesh M."/>
            <person name="Das S."/>
            <person name="Dasgupta S."/>
            <person name="Kirsebom L.A."/>
        </authorList>
    </citation>
    <scope>NUCLEOTIDE SEQUENCE</scope>
    <source>
        <strain evidence="9">DSM 44838</strain>
    </source>
</reference>
<evidence type="ECO:0000256" key="3">
    <source>
        <dbReference type="ARBA" id="ARBA00022475"/>
    </source>
</evidence>
<evidence type="ECO:0000259" key="8">
    <source>
        <dbReference type="PROSITE" id="PS50928"/>
    </source>
</evidence>
<dbReference type="PANTHER" id="PTHR30151:SF38">
    <property type="entry name" value="ALIPHATIC SULFONATES TRANSPORT PERMEASE PROTEIN SSUC-RELATED"/>
    <property type="match status" value="1"/>
</dbReference>
<dbReference type="PANTHER" id="PTHR30151">
    <property type="entry name" value="ALKANE SULFONATE ABC TRANSPORTER-RELATED, MEMBRANE SUBUNIT"/>
    <property type="match status" value="1"/>
</dbReference>
<name>A0A9X3BVS1_9MYCO</name>
<dbReference type="Pfam" id="PF00528">
    <property type="entry name" value="BPD_transp_1"/>
    <property type="match status" value="1"/>
</dbReference>
<dbReference type="CDD" id="cd06261">
    <property type="entry name" value="TM_PBP2"/>
    <property type="match status" value="1"/>
</dbReference>
<evidence type="ECO:0000256" key="2">
    <source>
        <dbReference type="ARBA" id="ARBA00022448"/>
    </source>
</evidence>
<evidence type="ECO:0000256" key="5">
    <source>
        <dbReference type="ARBA" id="ARBA00022989"/>
    </source>
</evidence>
<keyword evidence="3" id="KW-1003">Cell membrane</keyword>